<evidence type="ECO:0000256" key="9">
    <source>
        <dbReference type="ARBA" id="ARBA00047883"/>
    </source>
</evidence>
<dbReference type="Gene3D" id="3.20.20.70">
    <property type="entry name" value="Aldolase class I"/>
    <property type="match status" value="1"/>
</dbReference>
<feature type="region of interest" description="Disordered" evidence="13">
    <location>
        <begin position="1"/>
        <end position="20"/>
    </location>
</feature>
<evidence type="ECO:0000313" key="15">
    <source>
        <dbReference type="EMBL" id="GAA1515850.1"/>
    </source>
</evidence>
<dbReference type="InterPro" id="IPR036206">
    <property type="entry name" value="ThiamineP_synth_sf"/>
</dbReference>
<keyword evidence="16" id="KW-1185">Reference proteome</keyword>
<comment type="catalytic activity">
    <reaction evidence="8 10 11">
        <text>2-(2-carboxy-4-methylthiazol-5-yl)ethyl phosphate + 4-amino-2-methyl-5-(diphosphooxymethyl)pyrimidine + 2 H(+) = thiamine phosphate + CO2 + diphosphate</text>
        <dbReference type="Rhea" id="RHEA:47848"/>
        <dbReference type="ChEBI" id="CHEBI:15378"/>
        <dbReference type="ChEBI" id="CHEBI:16526"/>
        <dbReference type="ChEBI" id="CHEBI:33019"/>
        <dbReference type="ChEBI" id="CHEBI:37575"/>
        <dbReference type="ChEBI" id="CHEBI:57841"/>
        <dbReference type="ChEBI" id="CHEBI:62890"/>
        <dbReference type="EC" id="2.5.1.3"/>
    </reaction>
</comment>
<comment type="caution">
    <text evidence="15">The sequence shown here is derived from an EMBL/GenBank/DDBJ whole genome shotgun (WGS) entry which is preliminary data.</text>
</comment>
<dbReference type="SUPFAM" id="SSF51391">
    <property type="entry name" value="Thiamin phosphate synthase"/>
    <property type="match status" value="1"/>
</dbReference>
<feature type="binding site" evidence="10">
    <location>
        <begin position="227"/>
        <end position="228"/>
    </location>
    <ligand>
        <name>2-[(2R,5Z)-2-carboxy-4-methylthiazol-5(2H)-ylidene]ethyl phosphate</name>
        <dbReference type="ChEBI" id="CHEBI:62899"/>
    </ligand>
</feature>
<feature type="binding site" evidence="10">
    <location>
        <begin position="176"/>
        <end position="178"/>
    </location>
    <ligand>
        <name>2-[(2R,5Z)-2-carboxy-4-methylthiazol-5(2H)-ylidene]ethyl phosphate</name>
        <dbReference type="ChEBI" id="CHEBI:62899"/>
    </ligand>
</feature>
<evidence type="ECO:0000256" key="12">
    <source>
        <dbReference type="RuleBase" id="RU004253"/>
    </source>
</evidence>
<protein>
    <recommendedName>
        <fullName evidence="10">Thiamine-phosphate synthase</fullName>
        <shortName evidence="10">TP synthase</shortName>
        <shortName evidence="10">TPS</shortName>
        <ecNumber evidence="10">2.5.1.3</ecNumber>
    </recommendedName>
    <alternativeName>
        <fullName evidence="10">Thiamine-phosphate pyrophosphorylase</fullName>
        <shortName evidence="10">TMP pyrophosphorylase</shortName>
        <shortName evidence="10">TMP-PPase</shortName>
    </alternativeName>
</protein>
<feature type="binding site" evidence="10">
    <location>
        <position position="179"/>
    </location>
    <ligand>
        <name>4-amino-2-methyl-5-(diphosphooxymethyl)pyrimidine</name>
        <dbReference type="ChEBI" id="CHEBI:57841"/>
    </ligand>
</feature>
<evidence type="ECO:0000256" key="6">
    <source>
        <dbReference type="ARBA" id="ARBA00022977"/>
    </source>
</evidence>
<keyword evidence="5 10" id="KW-0460">Magnesium</keyword>
<evidence type="ECO:0000256" key="7">
    <source>
        <dbReference type="ARBA" id="ARBA00047334"/>
    </source>
</evidence>
<feature type="binding site" evidence="10">
    <location>
        <position position="107"/>
    </location>
    <ligand>
        <name>Mg(2+)</name>
        <dbReference type="ChEBI" id="CHEBI:18420"/>
    </ligand>
</feature>
<feature type="binding site" evidence="10">
    <location>
        <position position="149"/>
    </location>
    <ligand>
        <name>4-amino-2-methyl-5-(diphosphooxymethyl)pyrimidine</name>
        <dbReference type="ChEBI" id="CHEBI:57841"/>
    </ligand>
</feature>
<feature type="binding site" evidence="10">
    <location>
        <position position="130"/>
    </location>
    <ligand>
        <name>Mg(2+)</name>
        <dbReference type="ChEBI" id="CHEBI:18420"/>
    </ligand>
</feature>
<evidence type="ECO:0000256" key="3">
    <source>
        <dbReference type="ARBA" id="ARBA00022679"/>
    </source>
</evidence>
<feature type="binding site" evidence="10">
    <location>
        <position position="207"/>
    </location>
    <ligand>
        <name>2-[(2R,5Z)-2-carboxy-4-methylthiazol-5(2H)-ylidene]ethyl phosphate</name>
        <dbReference type="ChEBI" id="CHEBI:62899"/>
    </ligand>
</feature>
<keyword evidence="3 10" id="KW-0808">Transferase</keyword>
<dbReference type="InterPro" id="IPR034291">
    <property type="entry name" value="TMP_synthase"/>
</dbReference>
<organism evidence="15 16">
    <name type="scientific">Brevibacterium permense</name>
    <dbReference type="NCBI Taxonomy" id="234834"/>
    <lineage>
        <taxon>Bacteria</taxon>
        <taxon>Bacillati</taxon>
        <taxon>Actinomycetota</taxon>
        <taxon>Actinomycetes</taxon>
        <taxon>Micrococcales</taxon>
        <taxon>Brevibacteriaceae</taxon>
        <taxon>Brevibacterium</taxon>
    </lineage>
</organism>
<evidence type="ECO:0000256" key="8">
    <source>
        <dbReference type="ARBA" id="ARBA00047851"/>
    </source>
</evidence>
<dbReference type="PANTHER" id="PTHR20857:SF15">
    <property type="entry name" value="THIAMINE-PHOSPHATE SYNTHASE"/>
    <property type="match status" value="1"/>
</dbReference>
<evidence type="ECO:0000256" key="2">
    <source>
        <dbReference type="ARBA" id="ARBA00005165"/>
    </source>
</evidence>
<feature type="binding site" evidence="10">
    <location>
        <begin position="68"/>
        <end position="72"/>
    </location>
    <ligand>
        <name>4-amino-2-methyl-5-(diphosphooxymethyl)pyrimidine</name>
        <dbReference type="ChEBI" id="CHEBI:57841"/>
    </ligand>
</feature>
<dbReference type="CDD" id="cd00564">
    <property type="entry name" value="TMP_TenI"/>
    <property type="match status" value="1"/>
</dbReference>
<proteinExistence type="inferred from homology"/>
<evidence type="ECO:0000256" key="5">
    <source>
        <dbReference type="ARBA" id="ARBA00022842"/>
    </source>
</evidence>
<keyword evidence="4 10" id="KW-0479">Metal-binding</keyword>
<sequence>MTAGSAHVADNPADDSATVNDRADATDRFAGIDTRLYLVTDSAQCEAAGRSVAETVQAAVAGGVGIVQVRDKDIDDAGFYSLTRQVIAAVDAATRGTDRTVPVVLNDRVEVARRLIGEGETVHIHVGQTDATVAEVRAALGAAPLIGLSAANSDEFAAARNSGVVDLVGIGPVYDTSTKADAPDGIGPERLGELAAEAGLPAVAIGGITADRAPDLHGRGLIGICVVSAICLADDPKSAAEELLAAFTGSDQ</sequence>
<feature type="binding site" evidence="10">
    <location>
        <position position="106"/>
    </location>
    <ligand>
        <name>4-amino-2-methyl-5-(diphosphooxymethyl)pyrimidine</name>
        <dbReference type="ChEBI" id="CHEBI:57841"/>
    </ligand>
</feature>
<evidence type="ECO:0000259" key="14">
    <source>
        <dbReference type="Pfam" id="PF02581"/>
    </source>
</evidence>
<accession>A0ABP4L3N8</accession>
<comment type="pathway">
    <text evidence="2 10 12">Cofactor biosynthesis; thiamine diphosphate biosynthesis; thiamine phosphate from 4-amino-2-methyl-5-diphosphomethylpyrimidine and 4-methyl-5-(2-phosphoethyl)-thiazole: step 1/1.</text>
</comment>
<comment type="catalytic activity">
    <reaction evidence="7 10 11">
        <text>4-methyl-5-(2-phosphooxyethyl)-thiazole + 4-amino-2-methyl-5-(diphosphooxymethyl)pyrimidine + H(+) = thiamine phosphate + diphosphate</text>
        <dbReference type="Rhea" id="RHEA:22328"/>
        <dbReference type="ChEBI" id="CHEBI:15378"/>
        <dbReference type="ChEBI" id="CHEBI:33019"/>
        <dbReference type="ChEBI" id="CHEBI:37575"/>
        <dbReference type="ChEBI" id="CHEBI:57841"/>
        <dbReference type="ChEBI" id="CHEBI:58296"/>
        <dbReference type="EC" id="2.5.1.3"/>
    </reaction>
</comment>
<dbReference type="HAMAP" id="MF_00097">
    <property type="entry name" value="TMP_synthase"/>
    <property type="match status" value="1"/>
</dbReference>
<dbReference type="RefSeq" id="WP_173151764.1">
    <property type="nucleotide sequence ID" value="NZ_BAAALX010000009.1"/>
</dbReference>
<dbReference type="EC" id="2.5.1.3" evidence="10"/>
<dbReference type="Proteomes" id="UP001500177">
    <property type="component" value="Unassembled WGS sequence"/>
</dbReference>
<comment type="similarity">
    <text evidence="10 11">Belongs to the thiamine-phosphate synthase family.</text>
</comment>
<dbReference type="InterPro" id="IPR022998">
    <property type="entry name" value="ThiamineP_synth_TenI"/>
</dbReference>
<evidence type="ECO:0000313" key="16">
    <source>
        <dbReference type="Proteomes" id="UP001500177"/>
    </source>
</evidence>
<gene>
    <name evidence="15" type="primary">thiE_2</name>
    <name evidence="10" type="synonym">thiE</name>
    <name evidence="15" type="ORF">GCM10009690_18610</name>
</gene>
<evidence type="ECO:0000256" key="13">
    <source>
        <dbReference type="SAM" id="MobiDB-lite"/>
    </source>
</evidence>
<comment type="catalytic activity">
    <reaction evidence="9 10 11">
        <text>2-[(2R,5Z)-2-carboxy-4-methylthiazol-5(2H)-ylidene]ethyl phosphate + 4-amino-2-methyl-5-(diphosphooxymethyl)pyrimidine + 2 H(+) = thiamine phosphate + CO2 + diphosphate</text>
        <dbReference type="Rhea" id="RHEA:47844"/>
        <dbReference type="ChEBI" id="CHEBI:15378"/>
        <dbReference type="ChEBI" id="CHEBI:16526"/>
        <dbReference type="ChEBI" id="CHEBI:33019"/>
        <dbReference type="ChEBI" id="CHEBI:37575"/>
        <dbReference type="ChEBI" id="CHEBI:57841"/>
        <dbReference type="ChEBI" id="CHEBI:62899"/>
        <dbReference type="EC" id="2.5.1.3"/>
    </reaction>
</comment>
<name>A0ABP4L3N8_9MICO</name>
<evidence type="ECO:0000256" key="1">
    <source>
        <dbReference type="ARBA" id="ARBA00003814"/>
    </source>
</evidence>
<evidence type="ECO:0000256" key="4">
    <source>
        <dbReference type="ARBA" id="ARBA00022723"/>
    </source>
</evidence>
<keyword evidence="6 10" id="KW-0784">Thiamine biosynthesis</keyword>
<dbReference type="PANTHER" id="PTHR20857">
    <property type="entry name" value="THIAMINE-PHOSPHATE PYROPHOSPHORYLASE"/>
    <property type="match status" value="1"/>
</dbReference>
<feature type="domain" description="Thiamine phosphate synthase/TenI" evidence="14">
    <location>
        <begin position="36"/>
        <end position="230"/>
    </location>
</feature>
<reference evidence="16" key="1">
    <citation type="journal article" date="2019" name="Int. J. Syst. Evol. Microbiol.">
        <title>The Global Catalogue of Microorganisms (GCM) 10K type strain sequencing project: providing services to taxonomists for standard genome sequencing and annotation.</title>
        <authorList>
            <consortium name="The Broad Institute Genomics Platform"/>
            <consortium name="The Broad Institute Genome Sequencing Center for Infectious Disease"/>
            <person name="Wu L."/>
            <person name="Ma J."/>
        </authorList>
    </citation>
    <scope>NUCLEOTIDE SEQUENCE [LARGE SCALE GENOMIC DNA]</scope>
    <source>
        <strain evidence="16">JCM 13318</strain>
    </source>
</reference>
<comment type="function">
    <text evidence="1 10">Condenses 4-methyl-5-(beta-hydroxyethyl)thiazole monophosphate (THZ-P) and 2-methyl-4-amino-5-hydroxymethyl pyrimidine pyrophosphate (HMP-PP) to form thiamine monophosphate (TMP).</text>
</comment>
<dbReference type="EMBL" id="BAAALX010000009">
    <property type="protein sequence ID" value="GAA1515850.1"/>
    <property type="molecule type" value="Genomic_DNA"/>
</dbReference>
<evidence type="ECO:0000256" key="11">
    <source>
        <dbReference type="RuleBase" id="RU003826"/>
    </source>
</evidence>
<evidence type="ECO:0000256" key="10">
    <source>
        <dbReference type="HAMAP-Rule" id="MF_00097"/>
    </source>
</evidence>
<dbReference type="Pfam" id="PF02581">
    <property type="entry name" value="TMP-TENI"/>
    <property type="match status" value="1"/>
</dbReference>
<comment type="cofactor">
    <cofactor evidence="10">
        <name>Mg(2+)</name>
        <dbReference type="ChEBI" id="CHEBI:18420"/>
    </cofactor>
    <text evidence="10">Binds 1 Mg(2+) ion per subunit.</text>
</comment>
<dbReference type="InterPro" id="IPR013785">
    <property type="entry name" value="Aldolase_TIM"/>
</dbReference>
<dbReference type="NCBIfam" id="TIGR00693">
    <property type="entry name" value="thiE"/>
    <property type="match status" value="1"/>
</dbReference>